<organism evidence="1 2">
    <name type="scientific">Albibacterium bauzanense</name>
    <dbReference type="NCBI Taxonomy" id="653929"/>
    <lineage>
        <taxon>Bacteria</taxon>
        <taxon>Pseudomonadati</taxon>
        <taxon>Bacteroidota</taxon>
        <taxon>Sphingobacteriia</taxon>
        <taxon>Sphingobacteriales</taxon>
        <taxon>Sphingobacteriaceae</taxon>
        <taxon>Albibacterium</taxon>
    </lineage>
</organism>
<keyword evidence="2" id="KW-1185">Reference proteome</keyword>
<comment type="caution">
    <text evidence="1">The sequence shown here is derived from an EMBL/GenBank/DDBJ whole genome shotgun (WGS) entry which is preliminary data.</text>
</comment>
<dbReference type="Proteomes" id="UP000294616">
    <property type="component" value="Unassembled WGS sequence"/>
</dbReference>
<proteinExistence type="predicted"/>
<reference evidence="1 2" key="1">
    <citation type="submission" date="2019-03" db="EMBL/GenBank/DDBJ databases">
        <title>Genomic Encyclopedia of Archaeal and Bacterial Type Strains, Phase II (KMG-II): from individual species to whole genera.</title>
        <authorList>
            <person name="Goeker M."/>
        </authorList>
    </citation>
    <scope>NUCLEOTIDE SEQUENCE [LARGE SCALE GENOMIC DNA]</scope>
    <source>
        <strain evidence="1 2">DSM 22554</strain>
    </source>
</reference>
<dbReference type="AlphaFoldDB" id="A0A4R1M6W2"/>
<name>A0A4R1M6W2_9SPHI</name>
<protein>
    <submittedName>
        <fullName evidence="1">Uncharacterized protein</fullName>
    </submittedName>
</protein>
<accession>A0A4R1M6W2</accession>
<dbReference type="OrthoDB" id="797724at2"/>
<gene>
    <name evidence="1" type="ORF">C8N28_0838</name>
</gene>
<dbReference type="EMBL" id="SMGO01000001">
    <property type="protein sequence ID" value="TCK85529.1"/>
    <property type="molecule type" value="Genomic_DNA"/>
</dbReference>
<dbReference type="RefSeq" id="WP_132221804.1">
    <property type="nucleotide sequence ID" value="NZ_SMGO01000001.1"/>
</dbReference>
<sequence>MNKIIVPSKLDDKVLEGLFLTFVNTPKDLDLELPLEINYRGFGILPKLFLVIFTWVRNKNGKLIIPIDINNESTLSEFAQSYFGYIVLLTVWKDCDIENPLGESLKRALRPYTSQFHNKIDFLKGLPNDAILIPNFDHYSKSQGYSHWFYTLNYDFFEVPSALNNTVYRVFECLSINLKSKIINSNSGIIEDLQSILWELMRNTHEHAIKDHLNQINISPNTRGAYFRIQRSSKRNFIKEAKSHKGLISYYENALEEGDNFMLEVSVFDSGPGLVKRFLGAKWEDNLNIRDDVNTIKQCLIKGQTSVVTSKGLSKGFGLDHVLKLLSKKHGFLKIRTGRASLYRDLIKAPYFKTQDLSEVVLNDWINSSNSSYVNMNNTEGAMITMVYPINEIK</sequence>
<evidence type="ECO:0000313" key="1">
    <source>
        <dbReference type="EMBL" id="TCK85529.1"/>
    </source>
</evidence>
<evidence type="ECO:0000313" key="2">
    <source>
        <dbReference type="Proteomes" id="UP000294616"/>
    </source>
</evidence>